<keyword evidence="3" id="KW-0175">Coiled coil</keyword>
<dbReference type="GO" id="GO:0009421">
    <property type="term" value="C:bacterial-type flagellum filament cap"/>
    <property type="evidence" value="ECO:0007669"/>
    <property type="project" value="InterPro"/>
</dbReference>
<proteinExistence type="inferred from homology"/>
<comment type="subcellular location">
    <subcellularLocation>
        <location evidence="5">Secreted</location>
    </subcellularLocation>
    <subcellularLocation>
        <location evidence="5">Bacterial flagellum</location>
    </subcellularLocation>
</comment>
<dbReference type="Pfam" id="PF02465">
    <property type="entry name" value="FliD_N"/>
    <property type="match status" value="1"/>
</dbReference>
<dbReference type="GO" id="GO:0009424">
    <property type="term" value="C:bacterial-type flagellum hook"/>
    <property type="evidence" value="ECO:0007669"/>
    <property type="project" value="UniProtKB-UniRule"/>
</dbReference>
<organism evidence="8 9">
    <name type="scientific">Sphingobium nicotianae</name>
    <dbReference type="NCBI Taxonomy" id="2782607"/>
    <lineage>
        <taxon>Bacteria</taxon>
        <taxon>Pseudomonadati</taxon>
        <taxon>Pseudomonadota</taxon>
        <taxon>Alphaproteobacteria</taxon>
        <taxon>Sphingomonadales</taxon>
        <taxon>Sphingomonadaceae</taxon>
        <taxon>Sphingobium</taxon>
    </lineage>
</organism>
<keyword evidence="8" id="KW-0282">Flagellum</keyword>
<keyword evidence="9" id="KW-1185">Reference proteome</keyword>
<keyword evidence="8" id="KW-0969">Cilium</keyword>
<name>A0A9X1DAN9_9SPHN</name>
<dbReference type="GO" id="GO:0005576">
    <property type="term" value="C:extracellular region"/>
    <property type="evidence" value="ECO:0007669"/>
    <property type="project" value="UniProtKB-SubCell"/>
</dbReference>
<evidence type="ECO:0000313" key="8">
    <source>
        <dbReference type="EMBL" id="MBT2186474.1"/>
    </source>
</evidence>
<dbReference type="InterPro" id="IPR010810">
    <property type="entry name" value="Flagellin_hook_IN_motif"/>
</dbReference>
<feature type="domain" description="Flagellar hook-associated protein 2 C-terminal" evidence="7">
    <location>
        <begin position="218"/>
        <end position="443"/>
    </location>
</feature>
<protein>
    <recommendedName>
        <fullName evidence="5">Flagellar hook-associated protein 2</fullName>
        <shortName evidence="5">HAP2</shortName>
    </recommendedName>
    <alternativeName>
        <fullName evidence="5">Flagellar cap protein</fullName>
    </alternativeName>
</protein>
<gene>
    <name evidence="8" type="primary">fliD</name>
    <name evidence="8" type="ORF">KK488_05880</name>
</gene>
<keyword evidence="5" id="KW-0964">Secreted</keyword>
<evidence type="ECO:0000313" key="9">
    <source>
        <dbReference type="Proteomes" id="UP001138757"/>
    </source>
</evidence>
<evidence type="ECO:0000256" key="4">
    <source>
        <dbReference type="ARBA" id="ARBA00023143"/>
    </source>
</evidence>
<comment type="caution">
    <text evidence="8">The sequence shown here is derived from an EMBL/GenBank/DDBJ whole genome shotgun (WGS) entry which is preliminary data.</text>
</comment>
<evidence type="ECO:0000256" key="3">
    <source>
        <dbReference type="ARBA" id="ARBA00023054"/>
    </source>
</evidence>
<dbReference type="Pfam" id="PF07195">
    <property type="entry name" value="FliD_C"/>
    <property type="match status" value="1"/>
</dbReference>
<comment type="function">
    <text evidence="5">Required for morphogenesis and for the elongation of the flagellar filament by facilitating polymerization of the flagellin monomers at the tip of growing filament. Forms a capping structure, which prevents flagellin subunits (transported through the central channel of the flagellum) from leaking out without polymerization at the distal end.</text>
</comment>
<evidence type="ECO:0000259" key="6">
    <source>
        <dbReference type="Pfam" id="PF02465"/>
    </source>
</evidence>
<dbReference type="Pfam" id="PF07196">
    <property type="entry name" value="Flagellin_IN"/>
    <property type="match status" value="1"/>
</dbReference>
<dbReference type="RefSeq" id="WP_214622208.1">
    <property type="nucleotide sequence ID" value="NZ_JAHGAW010000003.1"/>
</dbReference>
<keyword evidence="8" id="KW-0966">Cell projection</keyword>
<keyword evidence="4 5" id="KW-0975">Bacterial flagellum</keyword>
<comment type="subunit">
    <text evidence="2 5">Homopentamer.</text>
</comment>
<dbReference type="InterPro" id="IPR003481">
    <property type="entry name" value="FliD_N"/>
</dbReference>
<evidence type="ECO:0000256" key="1">
    <source>
        <dbReference type="ARBA" id="ARBA00009764"/>
    </source>
</evidence>
<dbReference type="Proteomes" id="UP001138757">
    <property type="component" value="Unassembled WGS sequence"/>
</dbReference>
<dbReference type="GO" id="GO:0007155">
    <property type="term" value="P:cell adhesion"/>
    <property type="evidence" value="ECO:0007669"/>
    <property type="project" value="InterPro"/>
</dbReference>
<dbReference type="EMBL" id="JAHGAW010000003">
    <property type="protein sequence ID" value="MBT2186474.1"/>
    <property type="molecule type" value="Genomic_DNA"/>
</dbReference>
<evidence type="ECO:0000259" key="7">
    <source>
        <dbReference type="Pfam" id="PF07195"/>
    </source>
</evidence>
<sequence>MVDIASTLGIGSGIDTASLVSQLTAATYDPKANAVNTRVTTNSARVSGVASAKSALDTFSNALTELLKSADYNGTPVSNDTSIAAVGLLTGGVPTGLPAQLEVRALANAQVLQGPALSASTAVAGTGDLTLTVGSTSTTITLTSPHNTLQDLATAINSAKAGVSASIVTDQSGARLVLKGATGAANAFTLSAGATADADLQRFTWDGTTGGMARQQQASNSKITIDGVDMEFASNQVTTAIPYVRIDLNRAAPGTTVTLATDQPTSSMADLVGEFVSAYNNLKTALNTSMNGSSDGKTVGLLSSDGGLREMSRRLASLVSTQLTDTGDYRTLGDLGVQTQRDGTLTLNSTVLNAALAKNPQAVTQMLNPTVPSTTNPGIAGALKGVTDYLNATDGPLASSKAIYDNLAKSLQTQLDKIGTDRTDYSDRLTKTYSAMQTQLLKIKSTQSYLDQQIAQWNSSKN</sequence>
<dbReference type="PANTHER" id="PTHR30288:SF0">
    <property type="entry name" value="FLAGELLAR HOOK-ASSOCIATED PROTEIN 2"/>
    <property type="match status" value="1"/>
</dbReference>
<dbReference type="InterPro" id="IPR040026">
    <property type="entry name" value="FliD"/>
</dbReference>
<evidence type="ECO:0000256" key="5">
    <source>
        <dbReference type="RuleBase" id="RU362066"/>
    </source>
</evidence>
<comment type="similarity">
    <text evidence="1 5">Belongs to the FliD family.</text>
</comment>
<accession>A0A9X1DAN9</accession>
<evidence type="ECO:0000256" key="2">
    <source>
        <dbReference type="ARBA" id="ARBA00011255"/>
    </source>
</evidence>
<reference evidence="8" key="1">
    <citation type="submission" date="2021-05" db="EMBL/GenBank/DDBJ databases">
        <title>Genome of Sphingobium sp. strain.</title>
        <authorList>
            <person name="Fan R."/>
        </authorList>
    </citation>
    <scope>NUCLEOTIDE SEQUENCE</scope>
    <source>
        <strain evidence="8">H33</strain>
    </source>
</reference>
<dbReference type="AlphaFoldDB" id="A0A9X1DAN9"/>
<feature type="domain" description="Flagellar hook-associated protein 2 N-terminal" evidence="6">
    <location>
        <begin position="12"/>
        <end position="110"/>
    </location>
</feature>
<dbReference type="PANTHER" id="PTHR30288">
    <property type="entry name" value="FLAGELLAR CAP/ASSEMBLY PROTEIN FLID"/>
    <property type="match status" value="1"/>
</dbReference>
<dbReference type="InterPro" id="IPR010809">
    <property type="entry name" value="FliD_C"/>
</dbReference>
<dbReference type="GO" id="GO:0071973">
    <property type="term" value="P:bacterial-type flagellum-dependent cell motility"/>
    <property type="evidence" value="ECO:0007669"/>
    <property type="project" value="TreeGrafter"/>
</dbReference>